<dbReference type="Proteomes" id="UP000219602">
    <property type="component" value="Unassembled WGS sequence"/>
</dbReference>
<dbReference type="Pfam" id="PF17111">
    <property type="entry name" value="PigL_N"/>
    <property type="match status" value="1"/>
</dbReference>
<organism evidence="2 3">
    <name type="scientific">Fusarium oxysporum f. sp. radicis-cucumerinum</name>
    <dbReference type="NCBI Taxonomy" id="327505"/>
    <lineage>
        <taxon>Eukaryota</taxon>
        <taxon>Fungi</taxon>
        <taxon>Dikarya</taxon>
        <taxon>Ascomycota</taxon>
        <taxon>Pezizomycotina</taxon>
        <taxon>Sordariomycetes</taxon>
        <taxon>Hypocreomycetidae</taxon>
        <taxon>Hypocreales</taxon>
        <taxon>Nectriaceae</taxon>
        <taxon>Fusarium</taxon>
        <taxon>Fusarium oxysporum species complex</taxon>
    </lineage>
</organism>
<dbReference type="EMBL" id="MABQ02000015">
    <property type="protein sequence ID" value="PCD20335.1"/>
    <property type="molecule type" value="Genomic_DNA"/>
</dbReference>
<protein>
    <recommendedName>
        <fullName evidence="1">Azaphilone pigments biosynthesis cluster protein L N-terminal domain-containing protein</fullName>
    </recommendedName>
</protein>
<sequence length="276" mass="30286">MDPLSITAGVVGVAVPTLQCAQQLRKTIQAILDAPSEIASLGEELLTIEQAITSIQEVSDQQWQSLGESVVSQSKTGMNLCRKSCSKFQAAIDDWTRHGEDGKLSRRDRTAIGLFRQDQIKSTSSQLQNCKSTLTSVVSIANLHSSLQQTSAIEEMMRMVSIKGTEIAKAVSTTERQLDEVSARLEKLQLALLEEVGEDPEQRSAKSQVETEKFALQQSLKLLRALNENVQSAAKDMRKGQGQVVNTMSFGDHNKGVQAGISYAPINYSRGKNRDY</sequence>
<proteinExistence type="predicted"/>
<gene>
    <name evidence="2" type="ORF">AU210_016202</name>
</gene>
<reference evidence="2 3" key="2">
    <citation type="journal article" date="2017" name="Sci. Rep.">
        <title>A mobile pathogenicity chromosome in Fusarium oxysporum for infection of multiple cucurbit species.</title>
        <authorList>
            <person name="van Dam P."/>
            <person name="Fokkens L."/>
            <person name="Ayukawa Y."/>
            <person name="van der Gragt M."/>
            <person name="Ter Horst A."/>
            <person name="Brankovics B."/>
            <person name="Houterman P.M."/>
            <person name="Arie T."/>
            <person name="Rep M."/>
        </authorList>
    </citation>
    <scope>NUCLEOTIDE SEQUENCE [LARGE SCALE GENOMIC DNA]</scope>
    <source>
        <strain evidence="2 3">Forc016</strain>
    </source>
</reference>
<accession>A0A2H3FKS8</accession>
<dbReference type="AlphaFoldDB" id="A0A2H3FKS8"/>
<comment type="caution">
    <text evidence="2">The sequence shown here is derived from an EMBL/GenBank/DDBJ whole genome shotgun (WGS) entry which is preliminary data.</text>
</comment>
<feature type="domain" description="Azaphilone pigments biosynthesis cluster protein L N-terminal" evidence="1">
    <location>
        <begin position="1"/>
        <end position="222"/>
    </location>
</feature>
<evidence type="ECO:0000313" key="2">
    <source>
        <dbReference type="EMBL" id="PCD20335.1"/>
    </source>
</evidence>
<name>A0A2H3FKS8_FUSOX</name>
<dbReference type="InterPro" id="IPR031348">
    <property type="entry name" value="PigL_N"/>
</dbReference>
<evidence type="ECO:0000259" key="1">
    <source>
        <dbReference type="Pfam" id="PF17111"/>
    </source>
</evidence>
<evidence type="ECO:0000313" key="3">
    <source>
        <dbReference type="Proteomes" id="UP000219602"/>
    </source>
</evidence>
<reference evidence="2 3" key="1">
    <citation type="journal article" date="2016" name="Environ. Microbiol.">
        <title>Effector profiles distinguish formae speciales of Fusarium oxysporum.</title>
        <authorList>
            <person name="van Dam P."/>
            <person name="Fokkens L."/>
            <person name="Schmidt S.M."/>
            <person name="Linmans J.H."/>
            <person name="Kistler H.C."/>
            <person name="Ma L.J."/>
            <person name="Rep M."/>
        </authorList>
    </citation>
    <scope>NUCLEOTIDE SEQUENCE [LARGE SCALE GENOMIC DNA]</scope>
    <source>
        <strain evidence="2 3">Forc016</strain>
    </source>
</reference>